<keyword evidence="1" id="KW-1133">Transmembrane helix</keyword>
<keyword evidence="1" id="KW-0472">Membrane</keyword>
<evidence type="ECO:0000313" key="2">
    <source>
        <dbReference type="EMBL" id="VDK40284.1"/>
    </source>
</evidence>
<dbReference type="AlphaFoldDB" id="A0A183D4J4"/>
<name>A0A183D4J4_9BILA</name>
<reference evidence="2 3" key="2">
    <citation type="submission" date="2018-11" db="EMBL/GenBank/DDBJ databases">
        <authorList>
            <consortium name="Pathogen Informatics"/>
        </authorList>
    </citation>
    <scope>NUCLEOTIDE SEQUENCE [LARGE SCALE GENOMIC DNA]</scope>
</reference>
<protein>
    <submittedName>
        <fullName evidence="4">EGF-like domain-containing protein</fullName>
    </submittedName>
</protein>
<proteinExistence type="predicted"/>
<feature type="transmembrane region" description="Helical" evidence="1">
    <location>
        <begin position="54"/>
        <end position="82"/>
    </location>
</feature>
<dbReference type="Proteomes" id="UP000271098">
    <property type="component" value="Unassembled WGS sequence"/>
</dbReference>
<evidence type="ECO:0000256" key="1">
    <source>
        <dbReference type="SAM" id="Phobius"/>
    </source>
</evidence>
<evidence type="ECO:0000313" key="4">
    <source>
        <dbReference type="WBParaSite" id="GPUH_0000364201-mRNA-1"/>
    </source>
</evidence>
<keyword evidence="3" id="KW-1185">Reference proteome</keyword>
<organism evidence="4">
    <name type="scientific">Gongylonema pulchrum</name>
    <dbReference type="NCBI Taxonomy" id="637853"/>
    <lineage>
        <taxon>Eukaryota</taxon>
        <taxon>Metazoa</taxon>
        <taxon>Ecdysozoa</taxon>
        <taxon>Nematoda</taxon>
        <taxon>Chromadorea</taxon>
        <taxon>Rhabditida</taxon>
        <taxon>Spirurina</taxon>
        <taxon>Spiruromorpha</taxon>
        <taxon>Spiruroidea</taxon>
        <taxon>Gongylonematidae</taxon>
        <taxon>Gongylonema</taxon>
    </lineage>
</organism>
<dbReference type="WBParaSite" id="GPUH_0000364201-mRNA-1">
    <property type="protein sequence ID" value="GPUH_0000364201-mRNA-1"/>
    <property type="gene ID" value="GPUH_0000364201"/>
</dbReference>
<sequence length="88" mass="10124">MNPCRYGGCAIETFPTAPLLKYLKCNCVLQYTGEYCTELVDGAVGREIVRFSPFIAHICSTVCIFIIFFCCRRAVYVIFTYFTYTKMQ</sequence>
<reference evidence="4" key="1">
    <citation type="submission" date="2016-06" db="UniProtKB">
        <authorList>
            <consortium name="WormBaseParasite"/>
        </authorList>
    </citation>
    <scope>IDENTIFICATION</scope>
</reference>
<accession>A0A183D4J4</accession>
<gene>
    <name evidence="2" type="ORF">GPUH_LOCUS3634</name>
</gene>
<evidence type="ECO:0000313" key="3">
    <source>
        <dbReference type="Proteomes" id="UP000271098"/>
    </source>
</evidence>
<dbReference type="OrthoDB" id="5777816at2759"/>
<keyword evidence="1" id="KW-0812">Transmembrane</keyword>
<dbReference type="EMBL" id="UYRT01006321">
    <property type="protein sequence ID" value="VDK40284.1"/>
    <property type="molecule type" value="Genomic_DNA"/>
</dbReference>